<evidence type="ECO:0000313" key="6">
    <source>
        <dbReference type="WBParaSite" id="TCLT_0000246901-mRNA-1"/>
    </source>
</evidence>
<dbReference type="Proteomes" id="UP000276776">
    <property type="component" value="Unassembled WGS sequence"/>
</dbReference>
<reference evidence="6" key="1">
    <citation type="submission" date="2017-02" db="UniProtKB">
        <authorList>
            <consortium name="WormBaseParasite"/>
        </authorList>
    </citation>
    <scope>IDENTIFICATION</scope>
</reference>
<dbReference type="EMBL" id="UYYF01000515">
    <property type="protein sequence ID" value="VDM98442.1"/>
    <property type="molecule type" value="Genomic_DNA"/>
</dbReference>
<evidence type="ECO:0000259" key="3">
    <source>
        <dbReference type="PROSITE" id="PS51670"/>
    </source>
</evidence>
<dbReference type="Gene3D" id="1.10.10.1940">
    <property type="match status" value="1"/>
</dbReference>
<evidence type="ECO:0000313" key="4">
    <source>
        <dbReference type="EMBL" id="VDM98442.1"/>
    </source>
</evidence>
<gene>
    <name evidence="4" type="ORF">TCLT_LOCUS2470</name>
</gene>
<keyword evidence="2" id="KW-0812">Transmembrane</keyword>
<feature type="transmembrane region" description="Helical" evidence="2">
    <location>
        <begin position="78"/>
        <end position="96"/>
    </location>
</feature>
<dbReference type="AlphaFoldDB" id="A0A0N5CQG9"/>
<evidence type="ECO:0000256" key="1">
    <source>
        <dbReference type="PROSITE-ProRule" id="PRU01005"/>
    </source>
</evidence>
<reference evidence="4 5" key="2">
    <citation type="submission" date="2018-11" db="EMBL/GenBank/DDBJ databases">
        <authorList>
            <consortium name="Pathogen Informatics"/>
        </authorList>
    </citation>
    <scope>NUCLEOTIDE SEQUENCE [LARGE SCALE GENOMIC DNA]</scope>
</reference>
<keyword evidence="2" id="KW-0472">Membrane</keyword>
<evidence type="ECO:0000256" key="2">
    <source>
        <dbReference type="SAM" id="Phobius"/>
    </source>
</evidence>
<keyword evidence="5" id="KW-1185">Reference proteome</keyword>
<organism evidence="6">
    <name type="scientific">Thelazia callipaeda</name>
    <name type="common">Oriental eyeworm</name>
    <name type="synonym">Parasitic nematode</name>
    <dbReference type="NCBI Taxonomy" id="103827"/>
    <lineage>
        <taxon>Eukaryota</taxon>
        <taxon>Metazoa</taxon>
        <taxon>Ecdysozoa</taxon>
        <taxon>Nematoda</taxon>
        <taxon>Chromadorea</taxon>
        <taxon>Rhabditida</taxon>
        <taxon>Spirurina</taxon>
        <taxon>Spiruromorpha</taxon>
        <taxon>Thelazioidea</taxon>
        <taxon>Thelaziidae</taxon>
        <taxon>Thelazia</taxon>
    </lineage>
</organism>
<dbReference type="Pfam" id="PF01549">
    <property type="entry name" value="ShK"/>
    <property type="match status" value="1"/>
</dbReference>
<protein>
    <submittedName>
        <fullName evidence="6">ShKT domain-containing protein</fullName>
    </submittedName>
</protein>
<dbReference type="InterPro" id="IPR003582">
    <property type="entry name" value="ShKT_dom"/>
</dbReference>
<comment type="caution">
    <text evidence="1">Lacks conserved residue(s) required for the propagation of feature annotation.</text>
</comment>
<dbReference type="OrthoDB" id="5863778at2759"/>
<dbReference type="PROSITE" id="PS51670">
    <property type="entry name" value="SHKT"/>
    <property type="match status" value="1"/>
</dbReference>
<feature type="domain" description="ShKT" evidence="3">
    <location>
        <begin position="11"/>
        <end position="46"/>
    </location>
</feature>
<name>A0A0N5CQG9_THECL</name>
<accession>A0A0N5CQG9</accession>
<proteinExistence type="predicted"/>
<sequence>KISIKKCKIFCQKNAKFSCSETKYLCNNSLYYDLMTEQCPKTCDRCFPFCDVYGSCPTNYHCNMANNICYPNNSNISAYHYPSLSITFFSIIYAFVKLNL</sequence>
<evidence type="ECO:0000313" key="5">
    <source>
        <dbReference type="Proteomes" id="UP000276776"/>
    </source>
</evidence>
<keyword evidence="2" id="KW-1133">Transmembrane helix</keyword>
<dbReference type="WBParaSite" id="TCLT_0000246901-mRNA-1">
    <property type="protein sequence ID" value="TCLT_0000246901-mRNA-1"/>
    <property type="gene ID" value="TCLT_0000246901"/>
</dbReference>